<evidence type="ECO:0008006" key="3">
    <source>
        <dbReference type="Google" id="ProtNLM"/>
    </source>
</evidence>
<evidence type="ECO:0000313" key="2">
    <source>
        <dbReference type="Proteomes" id="UP001165653"/>
    </source>
</evidence>
<dbReference type="RefSeq" id="WP_264515246.1">
    <property type="nucleotide sequence ID" value="NZ_JAPDDR010000010.1"/>
</dbReference>
<reference evidence="1" key="1">
    <citation type="submission" date="2022-10" db="EMBL/GenBank/DDBJ databases">
        <title>Luteolibacter sp. GHJ8, whole genome shotgun sequencing project.</title>
        <authorList>
            <person name="Zhao G."/>
            <person name="Shen L."/>
        </authorList>
    </citation>
    <scope>NUCLEOTIDE SEQUENCE</scope>
    <source>
        <strain evidence="1">GHJ8</strain>
    </source>
</reference>
<protein>
    <recommendedName>
        <fullName evidence="3">Minor tail protein</fullName>
    </recommendedName>
</protein>
<evidence type="ECO:0000313" key="1">
    <source>
        <dbReference type="EMBL" id="MCW1915690.1"/>
    </source>
</evidence>
<name>A0ABT3G7B2_9BACT</name>
<gene>
    <name evidence="1" type="ORF">OJ996_19040</name>
</gene>
<comment type="caution">
    <text evidence="1">The sequence shown here is derived from an EMBL/GenBank/DDBJ whole genome shotgun (WGS) entry which is preliminary data.</text>
</comment>
<accession>A0ABT3G7B2</accession>
<organism evidence="1 2">
    <name type="scientific">Luteolibacter rhizosphaerae</name>
    <dbReference type="NCBI Taxonomy" id="2989719"/>
    <lineage>
        <taxon>Bacteria</taxon>
        <taxon>Pseudomonadati</taxon>
        <taxon>Verrucomicrobiota</taxon>
        <taxon>Verrucomicrobiia</taxon>
        <taxon>Verrucomicrobiales</taxon>
        <taxon>Verrucomicrobiaceae</taxon>
        <taxon>Luteolibacter</taxon>
    </lineage>
</organism>
<dbReference type="EMBL" id="JAPDDR010000010">
    <property type="protein sequence ID" value="MCW1915690.1"/>
    <property type="molecule type" value="Genomic_DNA"/>
</dbReference>
<sequence length="385" mass="41351">MRAASPHDEYLLGITTIGTYLPAAAVTIYTEDPYPSIPRTRADRPIEVQVNIHNILPYPGYPESSKVAILHRHVQSYGTTGTGHPLDRNSATLISQSEFTANGNFVVPIPLNAIPGTNRTKVRGEERFTVLSKPGDQTPGYILDSQLVQVWPVADATISGISQGHLIGASVPQLTLQLNDLYPSSTTWAQVYKGTSQNGITGTTIPGSSVVLNGSVPANRTITIADYGSVFDADGLWTMELLTKTPFGTDRLAQVSFTVQRSGISLEGWRQALFGSAANSGEGADENDYEKDGIANILEFAFGLDPKQNSLGKLPVAARVGDQFTIRFTPPAGLTGILYGAEWSSSLQPDSWVPLVNTGEAPEHVFSVPVSGRSQLFLRLKVTTP</sequence>
<proteinExistence type="predicted"/>
<keyword evidence="2" id="KW-1185">Reference proteome</keyword>
<dbReference type="Proteomes" id="UP001165653">
    <property type="component" value="Unassembled WGS sequence"/>
</dbReference>